<dbReference type="AlphaFoldDB" id="D2NPS6"/>
<evidence type="ECO:0000313" key="1">
    <source>
        <dbReference type="EMBL" id="BAI65644.1"/>
    </source>
</evidence>
<proteinExistence type="predicted"/>
<keyword evidence="2" id="KW-1185">Reference proteome</keyword>
<dbReference type="STRING" id="680646.RMDY18_18120"/>
<dbReference type="KEGG" id="rmu:RMDY18_18120"/>
<dbReference type="Proteomes" id="UP000001883">
    <property type="component" value="Chromosome"/>
</dbReference>
<organism evidence="1 2">
    <name type="scientific">Rothia mucilaginosa (strain DY-18)</name>
    <name type="common">Stomatococcus mucilaginosus</name>
    <dbReference type="NCBI Taxonomy" id="680646"/>
    <lineage>
        <taxon>Bacteria</taxon>
        <taxon>Bacillati</taxon>
        <taxon>Actinomycetota</taxon>
        <taxon>Actinomycetes</taxon>
        <taxon>Micrococcales</taxon>
        <taxon>Micrococcaceae</taxon>
        <taxon>Rothia</taxon>
    </lineage>
</organism>
<evidence type="ECO:0000313" key="2">
    <source>
        <dbReference type="Proteomes" id="UP000001883"/>
    </source>
</evidence>
<reference evidence="1 2" key="2">
    <citation type="journal article" date="2010" name="J Osaka Dent Univ">
        <title>Isolation and identification of Rothia mucilaginosa from persistent apical periodontitis lesions.</title>
        <authorList>
            <person name="Yamane K."/>
            <person name="Yoshida M."/>
            <person name="Fujihira T."/>
            <person name="Baba T."/>
            <person name="Tsuji N."/>
            <person name="Hayashi H."/>
            <person name="Sugimori C."/>
            <person name="Yamanaka T."/>
            <person name="Mashimo C."/>
            <person name="Nambu T."/>
            <person name="Kawai H."/>
            <person name="Fukushima H."/>
        </authorList>
    </citation>
    <scope>NUCLEOTIDE SEQUENCE [LARGE SCALE GENOMIC DNA]</scope>
    <source>
        <strain evidence="1 2">DY-18</strain>
    </source>
</reference>
<dbReference type="HOGENOM" id="CLU_849622_0_0_11"/>
<reference evidence="2" key="1">
    <citation type="submission" date="2009-07" db="EMBL/GenBank/DDBJ databases">
        <title>Complete genome sequence of Rothia mucilaginosa DJ.</title>
        <authorList>
            <person name="Yamane K."/>
            <person name="Nambu T."/>
            <person name="Mashimo C."/>
            <person name="Sugimori C."/>
            <person name="Yamanaka T."/>
            <person name="Leung K."/>
            <person name="Fukushima H."/>
        </authorList>
    </citation>
    <scope>NUCLEOTIDE SEQUENCE [LARGE SCALE GENOMIC DNA]</scope>
    <source>
        <strain evidence="2">DY-18</strain>
    </source>
</reference>
<name>D2NPS6_ROTMD</name>
<sequence length="327" mass="36031">MRGAGHLRMSVMEASAATRSTPRLHSRFSSALGLTAFYANLHRIKCETIRRAHAMHLTGIHRLAGVTVRSHHLTGRQGNNALSIHRLRGGGLTDQAHLGRLALHHVHALLRLTGCGIPALQGHAHHRLAVHTRRGHRARDLRVRAGETQRLNSLRRIALTESAAAVRFSESQRTREHAGLRRNQRQARLLNATALREAGTRNVVAALHLRGALIPLNTRRTVLVLAAVEQTHRLLSLRTIRTVIHVNTGGTTQQAGHAAAGARINSVRGAACRSVCRLIFSVRARLIGRGCYSIKSCRRIQAGRNLHSIRLPGAVRRFKQGLRINGR</sequence>
<gene>
    <name evidence="1" type="ordered locus">RMDY18_18120</name>
</gene>
<accession>D2NPS6</accession>
<protein>
    <submittedName>
        <fullName evidence="1">Predicted membrane metal-binding protein</fullName>
    </submittedName>
</protein>
<dbReference type="EMBL" id="AP011540">
    <property type="protein sequence ID" value="BAI65644.1"/>
    <property type="molecule type" value="Genomic_DNA"/>
</dbReference>
<reference evidence="1 2" key="3">
    <citation type="journal article" date="2010" name="Sequencing">
        <title>Complete Genome Sequence of Rothia mucilaginosa DY-18: A Clinical Isolate with Dense Meshwork-Like Structures from a Persistent Apical Periodontitis Lesion.</title>
        <authorList>
            <person name="Yamane K."/>
            <person name="Nambu T."/>
            <person name="Yamanaka T."/>
            <person name="Mashimo C."/>
            <person name="Sugimori C."/>
            <person name="Leung K.-P."/>
            <person name="Fukushima H."/>
        </authorList>
    </citation>
    <scope>NUCLEOTIDE SEQUENCE [LARGE SCALE GENOMIC DNA]</scope>
    <source>
        <strain evidence="1 2">DY-18</strain>
    </source>
</reference>